<evidence type="ECO:0000256" key="1">
    <source>
        <dbReference type="ARBA" id="ARBA00022679"/>
    </source>
</evidence>
<dbReference type="GO" id="GO:0008410">
    <property type="term" value="F:CoA-transferase activity"/>
    <property type="evidence" value="ECO:0007669"/>
    <property type="project" value="TreeGrafter"/>
</dbReference>
<gene>
    <name evidence="3" type="ORF">METZ01_LOCUS426111</name>
</gene>
<dbReference type="Gene3D" id="3.30.1540.10">
    <property type="entry name" value="formyl-coa transferase, domain 3"/>
    <property type="match status" value="1"/>
</dbReference>
<feature type="non-terminal residue" evidence="3">
    <location>
        <position position="1"/>
    </location>
</feature>
<accession>A0A382XQ44</accession>
<dbReference type="InterPro" id="IPR023606">
    <property type="entry name" value="CoA-Trfase_III_dom_1_sf"/>
</dbReference>
<dbReference type="InterPro" id="IPR003673">
    <property type="entry name" value="CoA-Trfase_fam_III"/>
</dbReference>
<keyword evidence="2" id="KW-0812">Transmembrane</keyword>
<keyword evidence="1" id="KW-0808">Transferase</keyword>
<protein>
    <submittedName>
        <fullName evidence="3">Uncharacterized protein</fullName>
    </submittedName>
</protein>
<feature type="non-terminal residue" evidence="3">
    <location>
        <position position="269"/>
    </location>
</feature>
<organism evidence="3">
    <name type="scientific">marine metagenome</name>
    <dbReference type="NCBI Taxonomy" id="408172"/>
    <lineage>
        <taxon>unclassified sequences</taxon>
        <taxon>metagenomes</taxon>
        <taxon>ecological metagenomes</taxon>
    </lineage>
</organism>
<dbReference type="Gene3D" id="3.40.50.10540">
    <property type="entry name" value="Crotonobetainyl-coa:carnitine coa-transferase, domain 1"/>
    <property type="match status" value="1"/>
</dbReference>
<dbReference type="PANTHER" id="PTHR48207:SF3">
    <property type="entry name" value="SUCCINATE--HYDROXYMETHYLGLUTARATE COA-TRANSFERASE"/>
    <property type="match status" value="1"/>
</dbReference>
<keyword evidence="2" id="KW-0472">Membrane</keyword>
<feature type="transmembrane region" description="Helical" evidence="2">
    <location>
        <begin position="72"/>
        <end position="90"/>
    </location>
</feature>
<evidence type="ECO:0000313" key="3">
    <source>
        <dbReference type="EMBL" id="SVD73257.1"/>
    </source>
</evidence>
<dbReference type="AlphaFoldDB" id="A0A382XQ44"/>
<reference evidence="3" key="1">
    <citation type="submission" date="2018-05" db="EMBL/GenBank/DDBJ databases">
        <authorList>
            <person name="Lanie J.A."/>
            <person name="Ng W.-L."/>
            <person name="Kazmierczak K.M."/>
            <person name="Andrzejewski T.M."/>
            <person name="Davidsen T.M."/>
            <person name="Wayne K.J."/>
            <person name="Tettelin H."/>
            <person name="Glass J.I."/>
            <person name="Rusch D."/>
            <person name="Podicherti R."/>
            <person name="Tsui H.-C.T."/>
            <person name="Winkler M.E."/>
        </authorList>
    </citation>
    <scope>NUCLEOTIDE SEQUENCE</scope>
</reference>
<evidence type="ECO:0000256" key="2">
    <source>
        <dbReference type="SAM" id="Phobius"/>
    </source>
</evidence>
<proteinExistence type="predicted"/>
<dbReference type="EMBL" id="UINC01169625">
    <property type="protein sequence ID" value="SVD73257.1"/>
    <property type="molecule type" value="Genomic_DNA"/>
</dbReference>
<sequence>DWGPNVAENRNLGYEQLSMENPGLINLSLSPFGEKGPLRHQPASELTIQAMTGYLRVLGKLGDPPIRVGADIVGTCTGAMAFVGVLAAVYHRERTGKGQRLSCSLLGSMMSIRSHQWAALSKPDEWKGDSYCTNETNAPHYGYKTKDGAIFMTPSPNLSWENFVALLKELKMELNFFSYPDFKENWWHTFGFGYLAKDAKNLWEKYTSQLATKELLGIFEDYPDIWITEFSDLGTLMDHPQVEAIGIVNEIDEKKYIRAPWSVPWDLPP</sequence>
<dbReference type="SUPFAM" id="SSF89796">
    <property type="entry name" value="CoA-transferase family III (CaiB/BaiF)"/>
    <property type="match status" value="1"/>
</dbReference>
<dbReference type="PANTHER" id="PTHR48207">
    <property type="entry name" value="SUCCINATE--HYDROXYMETHYLGLUTARATE COA-TRANSFERASE"/>
    <property type="match status" value="1"/>
</dbReference>
<dbReference type="InterPro" id="IPR050483">
    <property type="entry name" value="CoA-transferase_III_domain"/>
</dbReference>
<name>A0A382XQ44_9ZZZZ</name>
<dbReference type="InterPro" id="IPR044855">
    <property type="entry name" value="CoA-Trfase_III_dom3_sf"/>
</dbReference>
<dbReference type="Pfam" id="PF02515">
    <property type="entry name" value="CoA_transf_3"/>
    <property type="match status" value="1"/>
</dbReference>
<keyword evidence="2" id="KW-1133">Transmembrane helix</keyword>